<accession>A0A9X2PLK9</accession>
<dbReference type="EMBL" id="JANTHZ010000012">
    <property type="protein sequence ID" value="MCS0497312.1"/>
    <property type="molecule type" value="Genomic_DNA"/>
</dbReference>
<organism evidence="2 3">
    <name type="scientific">Ancylobacter mangrovi</name>
    <dbReference type="NCBI Taxonomy" id="2972472"/>
    <lineage>
        <taxon>Bacteria</taxon>
        <taxon>Pseudomonadati</taxon>
        <taxon>Pseudomonadota</taxon>
        <taxon>Alphaproteobacteria</taxon>
        <taxon>Hyphomicrobiales</taxon>
        <taxon>Xanthobacteraceae</taxon>
        <taxon>Ancylobacter</taxon>
    </lineage>
</organism>
<proteinExistence type="predicted"/>
<dbReference type="RefSeq" id="WP_258734469.1">
    <property type="nucleotide sequence ID" value="NZ_JANTHZ010000012.1"/>
</dbReference>
<dbReference type="Pfam" id="PF11927">
    <property type="entry name" value="HODM_asu-like"/>
    <property type="match status" value="1"/>
</dbReference>
<evidence type="ECO:0000256" key="1">
    <source>
        <dbReference type="SAM" id="MobiDB-lite"/>
    </source>
</evidence>
<comment type="caution">
    <text evidence="2">The sequence shown here is derived from an EMBL/GenBank/DDBJ whole genome shotgun (WGS) entry which is preliminary data.</text>
</comment>
<dbReference type="AlphaFoldDB" id="A0A9X2PLK9"/>
<feature type="compositionally biased region" description="Low complexity" evidence="1">
    <location>
        <begin position="21"/>
        <end position="35"/>
    </location>
</feature>
<dbReference type="Proteomes" id="UP001151088">
    <property type="component" value="Unassembled WGS sequence"/>
</dbReference>
<sequence>MTRAEAGDAVPDAPAPKQGDPEQAGPEPAAPEAPAFVHTPYDGSRQAFAIALAPLDLDEWIEPDPHLARHLAEREALLDQRCAVVFREEASSRDAQREALLLIIDHVAARWPAIYRLEDRRLTVVPTGRSFDLDDEGEAPLAIAGRIVPDDLLILTRGEAGYRLTAAVLCFPSAWSLAERFGQTLDGLHEAVPGYQAKLSRVMNRIFENLKVDQPVWRVNWSIYPDDALHHPESKERPRDWFADPDDPAPEAFVRVERQTLRRMPASGDMLFTVRIHVDPFSAFRRHPQGRELAASLREQILALDPDQLAYKALTEHRDAVADALERIARGG</sequence>
<name>A0A9X2PLK9_9HYPH</name>
<gene>
    <name evidence="2" type="ORF">NVS89_19675</name>
</gene>
<feature type="region of interest" description="Disordered" evidence="1">
    <location>
        <begin position="1"/>
        <end position="38"/>
    </location>
</feature>
<evidence type="ECO:0000313" key="3">
    <source>
        <dbReference type="Proteomes" id="UP001151088"/>
    </source>
</evidence>
<keyword evidence="3" id="KW-1185">Reference proteome</keyword>
<evidence type="ECO:0000313" key="2">
    <source>
        <dbReference type="EMBL" id="MCS0497312.1"/>
    </source>
</evidence>
<dbReference type="InterPro" id="IPR021848">
    <property type="entry name" value="HODM_asu-like"/>
</dbReference>
<protein>
    <submittedName>
        <fullName evidence="2">DUF3445 domain-containing protein</fullName>
    </submittedName>
</protein>
<reference evidence="2" key="1">
    <citation type="submission" date="2022-08" db="EMBL/GenBank/DDBJ databases">
        <authorList>
            <person name="Li F."/>
        </authorList>
    </citation>
    <scope>NUCLEOTIDE SEQUENCE</scope>
    <source>
        <strain evidence="2">MQZ15Z-1</strain>
    </source>
</reference>